<dbReference type="Gene3D" id="2.40.400.10">
    <property type="entry name" value="Acetoacetate decarboxylase-like"/>
    <property type="match status" value="1"/>
</dbReference>
<dbReference type="InParanoid" id="A0A212Q188"/>
<dbReference type="Proteomes" id="UP000197025">
    <property type="component" value="Unassembled WGS sequence"/>
</dbReference>
<dbReference type="EMBL" id="FYEK01000003">
    <property type="protein sequence ID" value="SNB53043.1"/>
    <property type="molecule type" value="Genomic_DNA"/>
</dbReference>
<dbReference type="SUPFAM" id="SSF160104">
    <property type="entry name" value="Acetoacetate decarboxylase-like"/>
    <property type="match status" value="1"/>
</dbReference>
<sequence length="331" mass="35891">MGRRGWWLAGMGVAALGYVGVRGLRALLGWRPDAAEEFLRWTGPTATGIDVGSGRVDLPIFYYRDDSFLGIFTADREAVRALLPSDRLHPVVTPGGRALVGIAAFHYIHTTIGPYGEVAIALLCTYGRPAPPGLPVLLESRFPGWGAFILHLPVTTRIARDAGRVIYGYAKFLADMDFEKTPAFQRVRLSEGGRHILTLTVRSSGLVIRDLRPLVTFSVRNGALIRTTIPVYAVYQLGLRPGSGTLILGDHPVADQLRSLSLSPVAVATKNYLVRYAILPAGEAIDSAARPHAPYPGEDRPVARLTVRYGEAATPVIIHSPSEDPGGIRER</sequence>
<keyword evidence="1" id="KW-0812">Transmembrane</keyword>
<organism evidence="2 3">
    <name type="scientific">Thermoflexus hugenholtzii JAD2</name>
    <dbReference type="NCBI Taxonomy" id="877466"/>
    <lineage>
        <taxon>Bacteria</taxon>
        <taxon>Bacillati</taxon>
        <taxon>Chloroflexota</taxon>
        <taxon>Thermoflexia</taxon>
        <taxon>Thermoflexales</taxon>
        <taxon>Thermoflexaceae</taxon>
        <taxon>Thermoflexus</taxon>
    </lineage>
</organism>
<dbReference type="AlphaFoldDB" id="A0A212Q188"/>
<name>A0A212Q188_9CHLR</name>
<protein>
    <submittedName>
        <fullName evidence="2">Acetoacetate decarboxylase (ADC)</fullName>
    </submittedName>
</protein>
<proteinExistence type="predicted"/>
<dbReference type="InterPro" id="IPR023375">
    <property type="entry name" value="ADC_dom_sf"/>
</dbReference>
<keyword evidence="1" id="KW-1133">Transmembrane helix</keyword>
<reference evidence="3" key="1">
    <citation type="submission" date="2017-06" db="EMBL/GenBank/DDBJ databases">
        <authorList>
            <person name="Varghese N."/>
            <person name="Submissions S."/>
        </authorList>
    </citation>
    <scope>NUCLEOTIDE SEQUENCE [LARGE SCALE GENOMIC DNA]</scope>
    <source>
        <strain evidence="3">JAD2</strain>
    </source>
</reference>
<keyword evidence="1" id="KW-0472">Membrane</keyword>
<dbReference type="RefSeq" id="WP_088570159.1">
    <property type="nucleotide sequence ID" value="NZ_FYEK01000003.1"/>
</dbReference>
<evidence type="ECO:0000313" key="3">
    <source>
        <dbReference type="Proteomes" id="UP000197025"/>
    </source>
</evidence>
<keyword evidence="3" id="KW-1185">Reference proteome</keyword>
<evidence type="ECO:0000256" key="1">
    <source>
        <dbReference type="SAM" id="Phobius"/>
    </source>
</evidence>
<dbReference type="InterPro" id="IPR010451">
    <property type="entry name" value="Acetoacetate_decarboxylase"/>
</dbReference>
<accession>A0A212Q188</accession>
<dbReference type="Pfam" id="PF06314">
    <property type="entry name" value="ADC"/>
    <property type="match status" value="1"/>
</dbReference>
<dbReference type="OrthoDB" id="834556at2"/>
<feature type="transmembrane region" description="Helical" evidence="1">
    <location>
        <begin position="6"/>
        <end position="24"/>
    </location>
</feature>
<gene>
    <name evidence="2" type="ORF">SAMN02746019_00023940</name>
</gene>
<dbReference type="GO" id="GO:0016829">
    <property type="term" value="F:lyase activity"/>
    <property type="evidence" value="ECO:0007669"/>
    <property type="project" value="InterPro"/>
</dbReference>
<evidence type="ECO:0000313" key="2">
    <source>
        <dbReference type="EMBL" id="SNB53043.1"/>
    </source>
</evidence>